<dbReference type="EMBL" id="JARBHB010000014">
    <property type="protein sequence ID" value="KAJ8868896.1"/>
    <property type="molecule type" value="Genomic_DNA"/>
</dbReference>
<feature type="region of interest" description="Disordered" evidence="1">
    <location>
        <begin position="894"/>
        <end position="928"/>
    </location>
</feature>
<gene>
    <name evidence="2" type="ORF">PR048_030437</name>
</gene>
<protein>
    <submittedName>
        <fullName evidence="2">Uncharacterized protein</fullName>
    </submittedName>
</protein>
<dbReference type="PANTHER" id="PTHR47326:SF1">
    <property type="entry name" value="HTH PSQ-TYPE DOMAIN-CONTAINING PROTEIN"/>
    <property type="match status" value="1"/>
</dbReference>
<evidence type="ECO:0000256" key="1">
    <source>
        <dbReference type="SAM" id="MobiDB-lite"/>
    </source>
</evidence>
<proteinExistence type="predicted"/>
<feature type="region of interest" description="Disordered" evidence="1">
    <location>
        <begin position="540"/>
        <end position="575"/>
    </location>
</feature>
<name>A0ABQ9G902_9NEOP</name>
<organism evidence="2 3">
    <name type="scientific">Dryococelus australis</name>
    <dbReference type="NCBI Taxonomy" id="614101"/>
    <lineage>
        <taxon>Eukaryota</taxon>
        <taxon>Metazoa</taxon>
        <taxon>Ecdysozoa</taxon>
        <taxon>Arthropoda</taxon>
        <taxon>Hexapoda</taxon>
        <taxon>Insecta</taxon>
        <taxon>Pterygota</taxon>
        <taxon>Neoptera</taxon>
        <taxon>Polyneoptera</taxon>
        <taxon>Phasmatodea</taxon>
        <taxon>Verophasmatodea</taxon>
        <taxon>Anareolatae</taxon>
        <taxon>Phasmatidae</taxon>
        <taxon>Eurycanthinae</taxon>
        <taxon>Dryococelus</taxon>
    </lineage>
</organism>
<sequence length="1482" mass="166245">MERLIGSRQDMANSNSEAVRGSEGTITYTTPFQELSLTESGIQKNGKPFKGIGEGILSRRLPVVIFRDHGKPDTGWRNQESNMGPPESGEIRECSPLRMNYCATVLIGWKMALRKMVSTSTTSNSPLSRVRRKVYSVSECSVNVHSTIFDGELTASDVQVGTSRCYDSLVHIEQPSEQQLRFIKHTNEAPVKLPSWRHGIWGSNATRNYIILGNLRTGFVILSACLWTQGKKVPSRCSLASLEEKSIEVRICRLALYEGPDIEESVWDDQTSAPWLEFIPSRRLVPLVFPNPFSYVSVHCRTGINEGVVLHSETPYFPLMSLPPCEQSAPRGLCALGYRCKNVLIIAFASLCAARESLEPGTWRRRSYERRCSDQRVRRAISIEWTARYIDGTVGMWDWVRRATDIWNDGIVAIDTTSRWFVIVFLRIASQTYLNAERFGLLLRGVRLRVQGQEAKQRYGRYYHARLVPHRSYARKQRFHRKRSVHRTLKRSASARSRSRGEGAIRAKLTHTPSSSSLLCERTAMFPNDVSVEQHRNARVGKTGDPRENSPAMRGIVRHDSLMRKSESDPTQQGIEPEKTSFYQTRRFSGLLEDGKGDVILRAGITHSEIAPWLTGSCVRSQMASDVVHVKPAKVHGTAISFWQLPHPAISHQSCRQLHGLCHDEKTAAAVVERLNLSSTKENQVQSPAGSLLYSRMWESCRTMPLVGGISRGSPVSSGLAFQRCSILTFHPHRLSRPRSKATGGANYFCSLCTTQRLGAVIHAACSTPIHNDTIALLNLRLPVADCHCDKIPGTADLEFQFPISAENRSSRARQSDGGMALLNYDFKDLITNLITPDKCYLIMATFSDKHKPRMPGKWRHFQATARPPFDNQSTSGNLLDSRQPKSIRNLPQHAAANQKQRPLTEPSRVQSRRPHRNRNDISRFENRGPGTTALIVSACRPNICWAHVNTCHENAAETWIPSSHDVAAAGSAVPNKEEWAPFNPLIFFLFDAGRHLQFRSVQETEHDHKLGNSLVCPLVPRDPVIKQRRGTFRHRWGKMQPDAKSIKSWYDKFKNTGSVADLPRTGRPSTSAERMEAVRQSFVGSPKKLVRRASRELQMPKSTLHGYLTQTFIVSCIQSTNDATKPPDEVSECTRGSPKVNVWCLLRHYKIIGPFFSSEGTITSAVSLDMLQLFAVSQLLEHHPDVISQQNGSPPHWSLEYLRPVAPIVYISMPKISVTTHAVFVLTGLSKATLLLAPTTAITSQLISHAEEEQRRQLWGAGTICYELKMNGRHDANGWIEHCNGDQHTAILHRMGDHVLTNHGNDNWSHRPFSASPASMSSSLHMRWLQGDYQSRGYQLPQPVEYQFEFPAKGKMSTATCSILIRGMITSMTAYTVYNMASVVKMSVQASYVNMTSATFIFAIRPGPDKITESCNVIRHERHGSKGRDGWMPTLDRTSKVKIPLPPPLNPHPAILSGDRGVDGCRFREVSVVCLMFVSVL</sequence>
<dbReference type="InterPro" id="IPR036397">
    <property type="entry name" value="RNaseH_sf"/>
</dbReference>
<feature type="region of interest" description="Disordered" evidence="1">
    <location>
        <begin position="1"/>
        <end position="24"/>
    </location>
</feature>
<evidence type="ECO:0000313" key="3">
    <source>
        <dbReference type="Proteomes" id="UP001159363"/>
    </source>
</evidence>
<dbReference type="Gene3D" id="3.30.420.10">
    <property type="entry name" value="Ribonuclease H-like superfamily/Ribonuclease H"/>
    <property type="match status" value="1"/>
</dbReference>
<keyword evidence="3" id="KW-1185">Reference proteome</keyword>
<dbReference type="PANTHER" id="PTHR47326">
    <property type="entry name" value="TRANSPOSABLE ELEMENT TC3 TRANSPOSASE-LIKE PROTEIN"/>
    <property type="match status" value="1"/>
</dbReference>
<feature type="compositionally biased region" description="Basic and acidic residues" evidence="1">
    <location>
        <begin position="918"/>
        <end position="927"/>
    </location>
</feature>
<comment type="caution">
    <text evidence="2">The sequence shown here is derived from an EMBL/GenBank/DDBJ whole genome shotgun (WGS) entry which is preliminary data.</text>
</comment>
<feature type="compositionally biased region" description="Basic and acidic residues" evidence="1">
    <location>
        <begin position="557"/>
        <end position="568"/>
    </location>
</feature>
<reference evidence="2 3" key="1">
    <citation type="submission" date="2023-02" db="EMBL/GenBank/DDBJ databases">
        <title>LHISI_Scaffold_Assembly.</title>
        <authorList>
            <person name="Stuart O.P."/>
            <person name="Cleave R."/>
            <person name="Magrath M.J.L."/>
            <person name="Mikheyev A.S."/>
        </authorList>
    </citation>
    <scope>NUCLEOTIDE SEQUENCE [LARGE SCALE GENOMIC DNA]</scope>
    <source>
        <strain evidence="2">Daus_M_001</strain>
        <tissue evidence="2">Leg muscle</tissue>
    </source>
</reference>
<dbReference type="Proteomes" id="UP001159363">
    <property type="component" value="Chromosome 13"/>
</dbReference>
<accession>A0ABQ9G902</accession>
<feature type="region of interest" description="Disordered" evidence="1">
    <location>
        <begin position="484"/>
        <end position="508"/>
    </location>
</feature>
<evidence type="ECO:0000313" key="2">
    <source>
        <dbReference type="EMBL" id="KAJ8868896.1"/>
    </source>
</evidence>